<feature type="region of interest" description="Disordered" evidence="1">
    <location>
        <begin position="133"/>
        <end position="152"/>
    </location>
</feature>
<dbReference type="Proteomes" id="UP000624709">
    <property type="component" value="Unassembled WGS sequence"/>
</dbReference>
<proteinExistence type="predicted"/>
<protein>
    <submittedName>
        <fullName evidence="2">Uncharacterized protein</fullName>
    </submittedName>
</protein>
<name>A0ABQ4B1K0_9ACTN</name>
<reference evidence="2 3" key="1">
    <citation type="submission" date="2021-01" db="EMBL/GenBank/DDBJ databases">
        <title>Whole genome shotgun sequence of Actinoplanes palleronii NBRC 14916.</title>
        <authorList>
            <person name="Komaki H."/>
            <person name="Tamura T."/>
        </authorList>
    </citation>
    <scope>NUCLEOTIDE SEQUENCE [LARGE SCALE GENOMIC DNA]</scope>
    <source>
        <strain evidence="2 3">NBRC 14916</strain>
    </source>
</reference>
<gene>
    <name evidence="2" type="ORF">Apa02nite_006600</name>
</gene>
<dbReference type="EMBL" id="BOMS01000011">
    <property type="protein sequence ID" value="GIE64552.1"/>
    <property type="molecule type" value="Genomic_DNA"/>
</dbReference>
<evidence type="ECO:0000256" key="1">
    <source>
        <dbReference type="SAM" id="MobiDB-lite"/>
    </source>
</evidence>
<evidence type="ECO:0000313" key="3">
    <source>
        <dbReference type="Proteomes" id="UP000624709"/>
    </source>
</evidence>
<evidence type="ECO:0000313" key="2">
    <source>
        <dbReference type="EMBL" id="GIE64552.1"/>
    </source>
</evidence>
<organism evidence="2 3">
    <name type="scientific">Actinoplanes palleronii</name>
    <dbReference type="NCBI Taxonomy" id="113570"/>
    <lineage>
        <taxon>Bacteria</taxon>
        <taxon>Bacillati</taxon>
        <taxon>Actinomycetota</taxon>
        <taxon>Actinomycetes</taxon>
        <taxon>Micromonosporales</taxon>
        <taxon>Micromonosporaceae</taxon>
        <taxon>Actinoplanes</taxon>
    </lineage>
</organism>
<keyword evidence="3" id="KW-1185">Reference proteome</keyword>
<accession>A0ABQ4B1K0</accession>
<comment type="caution">
    <text evidence="2">The sequence shown here is derived from an EMBL/GenBank/DDBJ whole genome shotgun (WGS) entry which is preliminary data.</text>
</comment>
<sequence>MAVDAGRAFHPTFAAVDRGPAGPVPATRRLRDRAVGADVGQVQADHPVVGIQGQFMQLFAQPGLRPPVQAAADRTVRALGGGYPFVAGPVDQSGDDQLEHDPVRDRPAVTTERMARVAPGSLRAQRGELDEDRLKQRRWQSRHGTPSITEHRNSDDRFPCLFAIPDCLPCPDLGHLLAVALIRAEAPATAVIRMVAGVDSLSLLRAGAAR</sequence>